<keyword evidence="1" id="KW-0732">Signal</keyword>
<evidence type="ECO:0000256" key="1">
    <source>
        <dbReference type="SAM" id="SignalP"/>
    </source>
</evidence>
<gene>
    <name evidence="2" type="ORF">EWE75_01340</name>
</gene>
<dbReference type="AlphaFoldDB" id="A0A4Q6Y1P5"/>
<protein>
    <submittedName>
        <fullName evidence="2">Uncharacterized protein</fullName>
    </submittedName>
</protein>
<sequence length="158" mass="17019">MMKALLIALALVSAPVAAQEAPVELWGGITYLEPGMSVHNAYPKHGVYLTPKCHAGIDWTVDGTKEKRLTTLTLGGGSISGDGCMAMVRAGMRAKYGEPVSSTVTPPTPRDHATWTTQTYQNATVQITLKTREGDEFGEYWDAVYSPRSVAESMASKL</sequence>
<keyword evidence="3" id="KW-1185">Reference proteome</keyword>
<evidence type="ECO:0000313" key="3">
    <source>
        <dbReference type="Proteomes" id="UP000292085"/>
    </source>
</evidence>
<evidence type="ECO:0000313" key="2">
    <source>
        <dbReference type="EMBL" id="RZF66525.1"/>
    </source>
</evidence>
<name>A0A4Q6Y1P5_9SPHN</name>
<dbReference type="Proteomes" id="UP000292085">
    <property type="component" value="Unassembled WGS sequence"/>
</dbReference>
<feature type="chain" id="PRO_5020678644" evidence="1">
    <location>
        <begin position="19"/>
        <end position="158"/>
    </location>
</feature>
<organism evidence="2 3">
    <name type="scientific">Sphingomonas populi</name>
    <dbReference type="NCBI Taxonomy" id="2484750"/>
    <lineage>
        <taxon>Bacteria</taxon>
        <taxon>Pseudomonadati</taxon>
        <taxon>Pseudomonadota</taxon>
        <taxon>Alphaproteobacteria</taxon>
        <taxon>Sphingomonadales</taxon>
        <taxon>Sphingomonadaceae</taxon>
        <taxon>Sphingomonas</taxon>
    </lineage>
</organism>
<accession>A0A4Q6Y1P5</accession>
<reference evidence="2 3" key="1">
    <citation type="submission" date="2019-02" db="EMBL/GenBank/DDBJ databases">
        <authorList>
            <person name="Li Y."/>
        </authorList>
    </citation>
    <scope>NUCLEOTIDE SEQUENCE [LARGE SCALE GENOMIC DNA]</scope>
    <source>
        <strain evidence="2 3">3-7</strain>
    </source>
</reference>
<feature type="signal peptide" evidence="1">
    <location>
        <begin position="1"/>
        <end position="18"/>
    </location>
</feature>
<proteinExistence type="predicted"/>
<dbReference type="RefSeq" id="WP_130154879.1">
    <property type="nucleotide sequence ID" value="NZ_SGIS01000001.1"/>
</dbReference>
<dbReference type="EMBL" id="SGIS01000001">
    <property type="protein sequence ID" value="RZF66525.1"/>
    <property type="molecule type" value="Genomic_DNA"/>
</dbReference>
<comment type="caution">
    <text evidence="2">The sequence shown here is derived from an EMBL/GenBank/DDBJ whole genome shotgun (WGS) entry which is preliminary data.</text>
</comment>